<gene>
    <name evidence="2" type="ORF">D4L85_10790</name>
</gene>
<organism evidence="2 3">
    <name type="scientific">Chryseolinea soli</name>
    <dbReference type="NCBI Taxonomy" id="2321403"/>
    <lineage>
        <taxon>Bacteria</taxon>
        <taxon>Pseudomonadati</taxon>
        <taxon>Bacteroidota</taxon>
        <taxon>Cytophagia</taxon>
        <taxon>Cytophagales</taxon>
        <taxon>Fulvivirgaceae</taxon>
        <taxon>Chryseolinea</taxon>
    </lineage>
</organism>
<feature type="domain" description="Transglycosylase SLT" evidence="1">
    <location>
        <begin position="119"/>
        <end position="217"/>
    </location>
</feature>
<dbReference type="Gene3D" id="1.10.530.10">
    <property type="match status" value="1"/>
</dbReference>
<dbReference type="CDD" id="cd16894">
    <property type="entry name" value="MltD-like"/>
    <property type="match status" value="1"/>
</dbReference>
<dbReference type="RefSeq" id="WP_119754322.1">
    <property type="nucleotide sequence ID" value="NZ_CP032382.1"/>
</dbReference>
<name>A0A385SH07_9BACT</name>
<keyword evidence="3" id="KW-1185">Reference proteome</keyword>
<evidence type="ECO:0000313" key="2">
    <source>
        <dbReference type="EMBL" id="AYB31033.1"/>
    </source>
</evidence>
<reference evidence="3" key="1">
    <citation type="submission" date="2018-09" db="EMBL/GenBank/DDBJ databases">
        <title>Chryseolinea sp. KIS68-18 isolated from soil.</title>
        <authorList>
            <person name="Weon H.-Y."/>
            <person name="Kwon S.-W."/>
            <person name="Lee S.A."/>
        </authorList>
    </citation>
    <scope>NUCLEOTIDE SEQUENCE [LARGE SCALE GENOMIC DNA]</scope>
    <source>
        <strain evidence="3">KIS68-18</strain>
    </source>
</reference>
<dbReference type="InterPro" id="IPR008258">
    <property type="entry name" value="Transglycosylase_SLT_dom_1"/>
</dbReference>
<dbReference type="Proteomes" id="UP000266183">
    <property type="component" value="Chromosome"/>
</dbReference>
<dbReference type="KEGG" id="chk:D4L85_10790"/>
<dbReference type="InterPro" id="IPR023346">
    <property type="entry name" value="Lysozyme-like_dom_sf"/>
</dbReference>
<proteinExistence type="predicted"/>
<evidence type="ECO:0000259" key="1">
    <source>
        <dbReference type="Pfam" id="PF01464"/>
    </source>
</evidence>
<dbReference type="SUPFAM" id="SSF53955">
    <property type="entry name" value="Lysozyme-like"/>
    <property type="match status" value="1"/>
</dbReference>
<dbReference type="Pfam" id="PF01464">
    <property type="entry name" value="SLT"/>
    <property type="match status" value="1"/>
</dbReference>
<dbReference type="AlphaFoldDB" id="A0A385SH07"/>
<accession>A0A385SH07</accession>
<dbReference type="OrthoDB" id="9815002at2"/>
<sequence length="312" mass="36117">MKMNLSNFLSIGSLIILFGYITYNEVSTRTTEHAISDEGVYEVPFDESDQRLPAVSFDVPAEMTFAGEPVPLSIPDVHERLDKELQINCYLHSNTIFLIKRANRWLPQMQAILEKHGIPQDFKYLPLIESNLLNVVSPRDAVGYWQILKTSGKELNLEITDEVDERYDPLKATEAACKYLKKAYQKFGSWTIVAASYNRGMGGIERALEDQQEKSYYDLYLNDETSRYVFRILAIKEIAEHPLRYGFKIDPAHLYQEEPLKYIEVTESIKDLVSFAKAQGTNYKLLKRHNPWLREDRLTVKRGEHYRIALPA</sequence>
<dbReference type="EMBL" id="CP032382">
    <property type="protein sequence ID" value="AYB31033.1"/>
    <property type="molecule type" value="Genomic_DNA"/>
</dbReference>
<protein>
    <submittedName>
        <fullName evidence="2">Lytic transglycosylase domain-containing protein</fullName>
    </submittedName>
</protein>
<evidence type="ECO:0000313" key="3">
    <source>
        <dbReference type="Proteomes" id="UP000266183"/>
    </source>
</evidence>